<evidence type="ECO:0000313" key="10">
    <source>
        <dbReference type="Proteomes" id="UP000028091"/>
    </source>
</evidence>
<comment type="caution">
    <text evidence="9">The sequence shown here is derived from an EMBL/GenBank/DDBJ whole genome shotgun (WGS) entry which is preliminary data.</text>
</comment>
<sequence>MFIRTESFQQFIRSYPIVTAILALQIGLWLLFAIPIPIIQLGQDHLVGFNYGVAAGEWWRLVTPIFLHGSLTHILFNSMSLFLFAPALESLLGKARFLIIYLGAGFIGNIGTYWVEPLEYVHVGASGAIFGLFGVYLYLVLFKPHMMDRGNSQVILTILGVSVVMTFVNSNINIMAHLFGLIGGMIIAPITLFFHSKKRRY</sequence>
<proteinExistence type="inferred from homology"/>
<feature type="transmembrane region" description="Helical" evidence="7">
    <location>
        <begin position="12"/>
        <end position="38"/>
    </location>
</feature>
<evidence type="ECO:0000256" key="2">
    <source>
        <dbReference type="ARBA" id="ARBA00009045"/>
    </source>
</evidence>
<dbReference type="PANTHER" id="PTHR43731">
    <property type="entry name" value="RHOMBOID PROTEASE"/>
    <property type="match status" value="1"/>
</dbReference>
<dbReference type="GO" id="GO:0004252">
    <property type="term" value="F:serine-type endopeptidase activity"/>
    <property type="evidence" value="ECO:0007669"/>
    <property type="project" value="InterPro"/>
</dbReference>
<dbReference type="GO" id="GO:0016020">
    <property type="term" value="C:membrane"/>
    <property type="evidence" value="ECO:0007669"/>
    <property type="project" value="UniProtKB-SubCell"/>
</dbReference>
<dbReference type="Gene3D" id="1.20.1540.10">
    <property type="entry name" value="Rhomboid-like"/>
    <property type="match status" value="1"/>
</dbReference>
<comment type="subcellular location">
    <subcellularLocation>
        <location evidence="1">Membrane</location>
        <topology evidence="1">Multi-pass membrane protein</topology>
    </subcellularLocation>
</comment>
<dbReference type="PANTHER" id="PTHR43731:SF14">
    <property type="entry name" value="PRESENILIN-ASSOCIATED RHOMBOID-LIKE PROTEIN, MITOCHONDRIAL"/>
    <property type="match status" value="1"/>
</dbReference>
<dbReference type="OrthoDB" id="9813074at2"/>
<evidence type="ECO:0000256" key="6">
    <source>
        <dbReference type="ARBA" id="ARBA00023136"/>
    </source>
</evidence>
<dbReference type="RefSeq" id="WP_034323995.1">
    <property type="nucleotide sequence ID" value="NZ_JAVIKA010000010.1"/>
</dbReference>
<evidence type="ECO:0000256" key="3">
    <source>
        <dbReference type="ARBA" id="ARBA00022692"/>
    </source>
</evidence>
<organism evidence="9 10">
    <name type="scientific">Bacillus zhangzhouensis</name>
    <dbReference type="NCBI Taxonomy" id="1178540"/>
    <lineage>
        <taxon>Bacteria</taxon>
        <taxon>Bacillati</taxon>
        <taxon>Bacillota</taxon>
        <taxon>Bacilli</taxon>
        <taxon>Bacillales</taxon>
        <taxon>Bacillaceae</taxon>
        <taxon>Bacillus</taxon>
    </lineage>
</organism>
<gene>
    <name evidence="9" type="ORF">BA70_08990</name>
</gene>
<feature type="domain" description="Peptidase S54 rhomboid" evidence="8">
    <location>
        <begin position="56"/>
        <end position="191"/>
    </location>
</feature>
<dbReference type="AlphaFoldDB" id="A0A081L850"/>
<dbReference type="Proteomes" id="UP000028091">
    <property type="component" value="Unassembled WGS sequence"/>
</dbReference>
<dbReference type="InterPro" id="IPR035952">
    <property type="entry name" value="Rhomboid-like_sf"/>
</dbReference>
<protein>
    <submittedName>
        <fullName evidence="9">Membrane protein</fullName>
    </submittedName>
</protein>
<name>A0A081L850_9BACI</name>
<dbReference type="EMBL" id="JOTP01000023">
    <property type="protein sequence ID" value="KEP25426.1"/>
    <property type="molecule type" value="Genomic_DNA"/>
</dbReference>
<evidence type="ECO:0000256" key="1">
    <source>
        <dbReference type="ARBA" id="ARBA00004141"/>
    </source>
</evidence>
<reference evidence="9 10" key="1">
    <citation type="submission" date="2012-09" db="EMBL/GenBank/DDBJ databases">
        <title>Genome Sequence of Bacillus sp. DW5-4.</title>
        <authorList>
            <person name="Lai Q."/>
            <person name="Liu Y."/>
            <person name="Shao Z."/>
        </authorList>
    </citation>
    <scope>NUCLEOTIDE SEQUENCE [LARGE SCALE GENOMIC DNA]</scope>
    <source>
        <strain evidence="9 10">DW5-4</strain>
    </source>
</reference>
<feature type="transmembrane region" description="Helical" evidence="7">
    <location>
        <begin position="178"/>
        <end position="195"/>
    </location>
</feature>
<keyword evidence="6 7" id="KW-0472">Membrane</keyword>
<feature type="transmembrane region" description="Helical" evidence="7">
    <location>
        <begin position="121"/>
        <end position="142"/>
    </location>
</feature>
<dbReference type="SUPFAM" id="SSF144091">
    <property type="entry name" value="Rhomboid-like"/>
    <property type="match status" value="1"/>
</dbReference>
<evidence type="ECO:0000256" key="5">
    <source>
        <dbReference type="ARBA" id="ARBA00022989"/>
    </source>
</evidence>
<feature type="transmembrane region" description="Helical" evidence="7">
    <location>
        <begin position="154"/>
        <end position="172"/>
    </location>
</feature>
<evidence type="ECO:0000256" key="4">
    <source>
        <dbReference type="ARBA" id="ARBA00022801"/>
    </source>
</evidence>
<dbReference type="InterPro" id="IPR022764">
    <property type="entry name" value="Peptidase_S54_rhomboid_dom"/>
</dbReference>
<keyword evidence="10" id="KW-1185">Reference proteome</keyword>
<dbReference type="eggNOG" id="COG0705">
    <property type="taxonomic scope" value="Bacteria"/>
</dbReference>
<feature type="transmembrane region" description="Helical" evidence="7">
    <location>
        <begin position="58"/>
        <end position="85"/>
    </location>
</feature>
<evidence type="ECO:0000313" key="9">
    <source>
        <dbReference type="EMBL" id="KEP25426.1"/>
    </source>
</evidence>
<keyword evidence="4" id="KW-0378">Hydrolase</keyword>
<keyword evidence="5 7" id="KW-1133">Transmembrane helix</keyword>
<keyword evidence="3 7" id="KW-0812">Transmembrane</keyword>
<evidence type="ECO:0000259" key="8">
    <source>
        <dbReference type="Pfam" id="PF01694"/>
    </source>
</evidence>
<comment type="similarity">
    <text evidence="2">Belongs to the peptidase S54 family.</text>
</comment>
<dbReference type="InterPro" id="IPR050925">
    <property type="entry name" value="Rhomboid_protease_S54"/>
</dbReference>
<accession>A0A081L850</accession>
<dbReference type="Pfam" id="PF01694">
    <property type="entry name" value="Rhomboid"/>
    <property type="match status" value="1"/>
</dbReference>
<feature type="transmembrane region" description="Helical" evidence="7">
    <location>
        <begin position="97"/>
        <end position="115"/>
    </location>
</feature>
<evidence type="ECO:0000256" key="7">
    <source>
        <dbReference type="SAM" id="Phobius"/>
    </source>
</evidence>